<evidence type="ECO:0000256" key="5">
    <source>
        <dbReference type="ARBA" id="ARBA00023458"/>
    </source>
</evidence>
<dbReference type="EMBL" id="FRAE01000006">
    <property type="protein sequence ID" value="SHJ52778.1"/>
    <property type="molecule type" value="Genomic_DNA"/>
</dbReference>
<evidence type="ECO:0000256" key="3">
    <source>
        <dbReference type="ARBA" id="ARBA00022840"/>
    </source>
</evidence>
<feature type="binding site" evidence="6">
    <location>
        <begin position="28"/>
        <end position="30"/>
    </location>
    <ligand>
        <name>ATP</name>
        <dbReference type="ChEBI" id="CHEBI:30616"/>
    </ligand>
</feature>
<keyword evidence="3 6" id="KW-0067">ATP-binding</keyword>
<accession>A0A1M6K1D1</accession>
<dbReference type="HAMAP" id="MF_02207">
    <property type="entry name" value="MreB"/>
    <property type="match status" value="1"/>
</dbReference>
<name>A0A1M6K1D1_9FIRM</name>
<dbReference type="GO" id="GO:0008360">
    <property type="term" value="P:regulation of cell shape"/>
    <property type="evidence" value="ECO:0007669"/>
    <property type="project" value="UniProtKB-UniRule"/>
</dbReference>
<dbReference type="GO" id="GO:0005524">
    <property type="term" value="F:ATP binding"/>
    <property type="evidence" value="ECO:0007669"/>
    <property type="project" value="UniProtKB-KW"/>
</dbReference>
<evidence type="ECO:0000256" key="6">
    <source>
        <dbReference type="HAMAP-Rule" id="MF_02207"/>
    </source>
</evidence>
<evidence type="ECO:0000256" key="2">
    <source>
        <dbReference type="ARBA" id="ARBA00022741"/>
    </source>
</evidence>
<evidence type="ECO:0000256" key="1">
    <source>
        <dbReference type="ARBA" id="ARBA00022490"/>
    </source>
</evidence>
<dbReference type="OrthoDB" id="9768127at2"/>
<comment type="subcellular location">
    <subcellularLocation>
        <location evidence="6">Cytoplasm</location>
    </subcellularLocation>
    <text evidence="6">Membrane-associated.</text>
</comment>
<sequence>MKKTKKTKQKKTSFFDMISKDMGIDLGTANTLVYVRGNGIVVREPSVVAIRDDNKEVLAVGEEAKKMIGRTPGNIIAIRPMKDGVIADFDVTQSMLRYFIKKAYPKKALISPRIAVCVPYGVTEVEKRAIEEAARQAGARDAYLIEEPMAAAIGAGLKVEEPDGNMVVDIGGGTSEIAVISLGGIVTAKSIRVGGDEFDESIVNYVKKEYNLMIGERTAEEVKIKIGSAFKEEKEEKLDIRGRDLVSGLPKTINITSSEVREALKEPITIIVDGIKATLERTPPELAADIMENGIMLTGGGALLKGLDKLVKEETGMPVYIAENPLDCVAIGTGKSVEDKEIFNKVLMYGRKG</sequence>
<organism evidence="7 8">
    <name type="scientific">Tepidibacter formicigenes DSM 15518</name>
    <dbReference type="NCBI Taxonomy" id="1123349"/>
    <lineage>
        <taxon>Bacteria</taxon>
        <taxon>Bacillati</taxon>
        <taxon>Bacillota</taxon>
        <taxon>Clostridia</taxon>
        <taxon>Peptostreptococcales</taxon>
        <taxon>Peptostreptococcaceae</taxon>
        <taxon>Tepidibacter</taxon>
    </lineage>
</organism>
<dbReference type="GO" id="GO:0000902">
    <property type="term" value="P:cell morphogenesis"/>
    <property type="evidence" value="ECO:0007669"/>
    <property type="project" value="InterPro"/>
</dbReference>
<dbReference type="InterPro" id="IPR056546">
    <property type="entry name" value="MreB_MamK-like"/>
</dbReference>
<keyword evidence="8" id="KW-1185">Reference proteome</keyword>
<dbReference type="InterPro" id="IPR043129">
    <property type="entry name" value="ATPase_NBD"/>
</dbReference>
<keyword evidence="1 6" id="KW-0963">Cytoplasm</keyword>
<dbReference type="Pfam" id="PF06723">
    <property type="entry name" value="MreB_Mbl"/>
    <property type="match status" value="1"/>
</dbReference>
<dbReference type="RefSeq" id="WP_072886597.1">
    <property type="nucleotide sequence ID" value="NZ_FRAE01000006.1"/>
</dbReference>
<keyword evidence="4 6" id="KW-0133">Cell shape</keyword>
<comment type="similarity">
    <text evidence="5 6">Belongs to the FtsA/MreB family.</text>
</comment>
<dbReference type="NCBIfam" id="NF010539">
    <property type="entry name" value="PRK13927.1"/>
    <property type="match status" value="1"/>
</dbReference>
<dbReference type="PANTHER" id="PTHR42749:SF1">
    <property type="entry name" value="CELL SHAPE-DETERMINING PROTEIN MREB"/>
    <property type="match status" value="1"/>
</dbReference>
<dbReference type="NCBIfam" id="TIGR00904">
    <property type="entry name" value="mreB"/>
    <property type="match status" value="1"/>
</dbReference>
<feature type="binding site" evidence="6">
    <location>
        <begin position="300"/>
        <end position="303"/>
    </location>
    <ligand>
        <name>ATP</name>
        <dbReference type="ChEBI" id="CHEBI:30616"/>
    </ligand>
</feature>
<dbReference type="STRING" id="1123349.SAMN02744037_00255"/>
<proteinExistence type="inferred from homology"/>
<dbReference type="InterPro" id="IPR004753">
    <property type="entry name" value="MreB"/>
</dbReference>
<gene>
    <name evidence="6" type="primary">mreB</name>
    <name evidence="7" type="ORF">SAMN02744037_00255</name>
</gene>
<keyword evidence="2 6" id="KW-0547">Nucleotide-binding</keyword>
<dbReference type="GO" id="GO:0005737">
    <property type="term" value="C:cytoplasm"/>
    <property type="evidence" value="ECO:0007669"/>
    <property type="project" value="UniProtKB-SubCell"/>
</dbReference>
<dbReference type="AlphaFoldDB" id="A0A1M6K1D1"/>
<evidence type="ECO:0000313" key="7">
    <source>
        <dbReference type="EMBL" id="SHJ52778.1"/>
    </source>
</evidence>
<reference evidence="8" key="1">
    <citation type="submission" date="2016-11" db="EMBL/GenBank/DDBJ databases">
        <authorList>
            <person name="Varghese N."/>
            <person name="Submissions S."/>
        </authorList>
    </citation>
    <scope>NUCLEOTIDE SEQUENCE [LARGE SCALE GENOMIC DNA]</scope>
    <source>
        <strain evidence="8">DSM 15518</strain>
    </source>
</reference>
<dbReference type="PRINTS" id="PR01652">
    <property type="entry name" value="SHAPEPROTEIN"/>
</dbReference>
<dbReference type="Gene3D" id="3.30.420.40">
    <property type="match status" value="2"/>
</dbReference>
<dbReference type="CDD" id="cd10225">
    <property type="entry name" value="ASKHA_NBD_MreB-like"/>
    <property type="match status" value="1"/>
</dbReference>
<comment type="function">
    <text evidence="6">Forms membrane-associated dynamic filaments that are essential for cell shape determination. Acts by regulating cell wall synthesis and cell elongation, and thus cell shape. A feedback loop between cell geometry and MreB localization may maintain elongated cell shape by targeting cell wall growth to regions of negative cell wall curvature.</text>
</comment>
<feature type="binding site" evidence="6">
    <location>
        <begin position="220"/>
        <end position="223"/>
    </location>
    <ligand>
        <name>ATP</name>
        <dbReference type="ChEBI" id="CHEBI:30616"/>
    </ligand>
</feature>
<dbReference type="PANTHER" id="PTHR42749">
    <property type="entry name" value="CELL SHAPE-DETERMINING PROTEIN MREB"/>
    <property type="match status" value="1"/>
</dbReference>
<protein>
    <recommendedName>
        <fullName evidence="6">Cell shape-determining protein MreB</fullName>
    </recommendedName>
</protein>
<dbReference type="SUPFAM" id="SSF53067">
    <property type="entry name" value="Actin-like ATPase domain"/>
    <property type="match status" value="2"/>
</dbReference>
<comment type="subunit">
    <text evidence="6">Forms polymers.</text>
</comment>
<evidence type="ECO:0000313" key="8">
    <source>
        <dbReference type="Proteomes" id="UP000242497"/>
    </source>
</evidence>
<feature type="binding site" evidence="6">
    <location>
        <begin position="172"/>
        <end position="174"/>
    </location>
    <ligand>
        <name>ATP</name>
        <dbReference type="ChEBI" id="CHEBI:30616"/>
    </ligand>
</feature>
<dbReference type="Proteomes" id="UP000242497">
    <property type="component" value="Unassembled WGS sequence"/>
</dbReference>
<evidence type="ECO:0000256" key="4">
    <source>
        <dbReference type="ARBA" id="ARBA00022960"/>
    </source>
</evidence>